<reference evidence="1" key="1">
    <citation type="submission" date="2020-07" db="EMBL/GenBank/DDBJ databases">
        <title>Multicomponent nature underlies the extraordinary mechanical properties of spider dragline silk.</title>
        <authorList>
            <person name="Kono N."/>
            <person name="Nakamura H."/>
            <person name="Mori M."/>
            <person name="Yoshida Y."/>
            <person name="Ohtoshi R."/>
            <person name="Malay A.D."/>
            <person name="Moran D.A.P."/>
            <person name="Tomita M."/>
            <person name="Numata K."/>
            <person name="Arakawa K."/>
        </authorList>
    </citation>
    <scope>NUCLEOTIDE SEQUENCE</scope>
</reference>
<dbReference type="Proteomes" id="UP000887116">
    <property type="component" value="Unassembled WGS sequence"/>
</dbReference>
<sequence>MNTKCPLVFQKRTYGEELYHTDFFVPVRHESTLIEVLGALKNADDIYQRYRFKAVSPKKEHLELGMV</sequence>
<comment type="caution">
    <text evidence="1">The sequence shown here is derived from an EMBL/GenBank/DDBJ whole genome shotgun (WGS) entry which is preliminary data.</text>
</comment>
<dbReference type="EMBL" id="BMAO01004986">
    <property type="protein sequence ID" value="GFQ98254.1"/>
    <property type="molecule type" value="Genomic_DNA"/>
</dbReference>
<accession>A0A8X6L6G3</accession>
<dbReference type="AlphaFoldDB" id="A0A8X6L6G3"/>
<keyword evidence="2" id="KW-1185">Reference proteome</keyword>
<gene>
    <name evidence="1" type="ORF">TNCT_591381</name>
</gene>
<organism evidence="1 2">
    <name type="scientific">Trichonephila clavata</name>
    <name type="common">Joro spider</name>
    <name type="synonym">Nephila clavata</name>
    <dbReference type="NCBI Taxonomy" id="2740835"/>
    <lineage>
        <taxon>Eukaryota</taxon>
        <taxon>Metazoa</taxon>
        <taxon>Ecdysozoa</taxon>
        <taxon>Arthropoda</taxon>
        <taxon>Chelicerata</taxon>
        <taxon>Arachnida</taxon>
        <taxon>Araneae</taxon>
        <taxon>Araneomorphae</taxon>
        <taxon>Entelegynae</taxon>
        <taxon>Araneoidea</taxon>
        <taxon>Nephilidae</taxon>
        <taxon>Trichonephila</taxon>
    </lineage>
</organism>
<name>A0A8X6L6G3_TRICU</name>
<proteinExistence type="predicted"/>
<evidence type="ECO:0000313" key="1">
    <source>
        <dbReference type="EMBL" id="GFQ98254.1"/>
    </source>
</evidence>
<evidence type="ECO:0000313" key="2">
    <source>
        <dbReference type="Proteomes" id="UP000887116"/>
    </source>
</evidence>
<protein>
    <submittedName>
        <fullName evidence="1">Uncharacterized protein</fullName>
    </submittedName>
</protein>
<dbReference type="OrthoDB" id="10490626at2759"/>